<dbReference type="InterPro" id="IPR011009">
    <property type="entry name" value="Kinase-like_dom_sf"/>
</dbReference>
<dbReference type="PANTHER" id="PTHR43289:SF6">
    <property type="entry name" value="SERINE_THREONINE-PROTEIN KINASE NEKL-3"/>
    <property type="match status" value="1"/>
</dbReference>
<feature type="compositionally biased region" description="Polar residues" evidence="8">
    <location>
        <begin position="391"/>
        <end position="408"/>
    </location>
</feature>
<feature type="region of interest" description="Disordered" evidence="8">
    <location>
        <begin position="387"/>
        <end position="409"/>
    </location>
</feature>
<keyword evidence="9" id="KW-1133">Transmembrane helix</keyword>
<feature type="region of interest" description="Disordered" evidence="8">
    <location>
        <begin position="348"/>
        <end position="367"/>
    </location>
</feature>
<dbReference type="AlphaFoldDB" id="A0A1B1BGY4"/>
<sequence precursor="true">MRQELLSIRCSPPFWRPSLSAPTEPLRDESRSDSLIGVTLADRFTLDRLIGTGGMATVYQATDASLGRTVAVKLFRMDTADGSGPQRQSGEVMVLASLNHFALVTLFDAGTEQLDGVTRSFIVMEYVDGFDLRSRIIDGKLPAAEVARMGADLAEALHYVHARGIIHRDIKPANVLLAPSDFPGRVSHAKLADFGIARLIDATHLTSTGAVLGTAGYLSPEQAMGHPIGPPSDVYSLGLVLLEAVTGVRSYPGTAIESAMARLQRQPEIPAELGAAWHDVLTGMTAREPGDRLTSADAAVRLRELVPLETFEAGESTWVPAPIGATTDGATEVQTDLLERTEALERTRAQDAPTRRLPASGGDDVTRAFTTAGEVGSADTGATTVAFRPQNAGQRSQPSGPTPRTSTWPRAALRNAARRPRLVIIGAAVALAAILALVFLVQPGDPAPEPPAYPAVDGDLGTHLQQLQESVTP</sequence>
<keyword evidence="3" id="KW-0808">Transferase</keyword>
<keyword evidence="2" id="KW-0723">Serine/threonine-protein kinase</keyword>
<dbReference type="Pfam" id="PF00069">
    <property type="entry name" value="Pkinase"/>
    <property type="match status" value="1"/>
</dbReference>
<evidence type="ECO:0000256" key="5">
    <source>
        <dbReference type="ARBA" id="ARBA00022777"/>
    </source>
</evidence>
<gene>
    <name evidence="11" type="ORF">PA27867_0872</name>
</gene>
<evidence type="ECO:0000256" key="3">
    <source>
        <dbReference type="ARBA" id="ARBA00022679"/>
    </source>
</evidence>
<keyword evidence="12" id="KW-1185">Reference proteome</keyword>
<dbReference type="STRING" id="670052.PA27867_0872"/>
<dbReference type="GO" id="GO:0004674">
    <property type="term" value="F:protein serine/threonine kinase activity"/>
    <property type="evidence" value="ECO:0007669"/>
    <property type="project" value="UniProtKB-KW"/>
</dbReference>
<dbReference type="EC" id="2.7.11.1" evidence="1"/>
<dbReference type="PROSITE" id="PS00108">
    <property type="entry name" value="PROTEIN_KINASE_ST"/>
    <property type="match status" value="1"/>
</dbReference>
<evidence type="ECO:0000313" key="12">
    <source>
        <dbReference type="Proteomes" id="UP000092582"/>
    </source>
</evidence>
<dbReference type="PROSITE" id="PS00107">
    <property type="entry name" value="PROTEIN_KINASE_ATP"/>
    <property type="match status" value="1"/>
</dbReference>
<evidence type="ECO:0000256" key="4">
    <source>
        <dbReference type="ARBA" id="ARBA00022741"/>
    </source>
</evidence>
<evidence type="ECO:0000256" key="6">
    <source>
        <dbReference type="ARBA" id="ARBA00022840"/>
    </source>
</evidence>
<dbReference type="InterPro" id="IPR017441">
    <property type="entry name" value="Protein_kinase_ATP_BS"/>
</dbReference>
<dbReference type="CDD" id="cd14014">
    <property type="entry name" value="STKc_PknB_like"/>
    <property type="match status" value="1"/>
</dbReference>
<reference evidence="11 12" key="1">
    <citation type="submission" date="2016-06" db="EMBL/GenBank/DDBJ databases">
        <title>Genome sequencing of Cryobacterium arcticum PAMC 27867.</title>
        <authorList>
            <person name="Lee J."/>
            <person name="Kim O.-S."/>
        </authorList>
    </citation>
    <scope>NUCLEOTIDE SEQUENCE [LARGE SCALE GENOMIC DNA]</scope>
    <source>
        <strain evidence="11 12">PAMC 27867</strain>
    </source>
</reference>
<dbReference type="GO" id="GO:0005524">
    <property type="term" value="F:ATP binding"/>
    <property type="evidence" value="ECO:0007669"/>
    <property type="project" value="UniProtKB-UniRule"/>
</dbReference>
<organism evidence="11 12">
    <name type="scientific">Cryobacterium arcticum</name>
    <dbReference type="NCBI Taxonomy" id="670052"/>
    <lineage>
        <taxon>Bacteria</taxon>
        <taxon>Bacillati</taxon>
        <taxon>Actinomycetota</taxon>
        <taxon>Actinomycetes</taxon>
        <taxon>Micrococcales</taxon>
        <taxon>Microbacteriaceae</taxon>
        <taxon>Cryobacterium</taxon>
    </lineage>
</organism>
<feature type="transmembrane region" description="Helical" evidence="9">
    <location>
        <begin position="422"/>
        <end position="441"/>
    </location>
</feature>
<name>A0A1B1BGY4_9MICO</name>
<dbReference type="InterPro" id="IPR008271">
    <property type="entry name" value="Ser/Thr_kinase_AS"/>
</dbReference>
<feature type="binding site" evidence="7">
    <location>
        <position position="73"/>
    </location>
    <ligand>
        <name>ATP</name>
        <dbReference type="ChEBI" id="CHEBI:30616"/>
    </ligand>
</feature>
<dbReference type="EMBL" id="CP016282">
    <property type="protein sequence ID" value="ANP71839.1"/>
    <property type="molecule type" value="Genomic_DNA"/>
</dbReference>
<evidence type="ECO:0000256" key="8">
    <source>
        <dbReference type="SAM" id="MobiDB-lite"/>
    </source>
</evidence>
<dbReference type="Proteomes" id="UP000092582">
    <property type="component" value="Chromosome 1"/>
</dbReference>
<evidence type="ECO:0000256" key="7">
    <source>
        <dbReference type="PROSITE-ProRule" id="PRU10141"/>
    </source>
</evidence>
<protein>
    <recommendedName>
        <fullName evidence="1">non-specific serine/threonine protein kinase</fullName>
        <ecNumber evidence="1">2.7.11.1</ecNumber>
    </recommendedName>
</protein>
<evidence type="ECO:0000256" key="1">
    <source>
        <dbReference type="ARBA" id="ARBA00012513"/>
    </source>
</evidence>
<dbReference type="PANTHER" id="PTHR43289">
    <property type="entry name" value="MITOGEN-ACTIVATED PROTEIN KINASE KINASE KINASE 20-RELATED"/>
    <property type="match status" value="1"/>
</dbReference>
<dbReference type="SUPFAM" id="SSF56112">
    <property type="entry name" value="Protein kinase-like (PK-like)"/>
    <property type="match status" value="1"/>
</dbReference>
<keyword evidence="5" id="KW-0418">Kinase</keyword>
<evidence type="ECO:0000259" key="10">
    <source>
        <dbReference type="PROSITE" id="PS50011"/>
    </source>
</evidence>
<dbReference type="SMART" id="SM00220">
    <property type="entry name" value="S_TKc"/>
    <property type="match status" value="1"/>
</dbReference>
<dbReference type="InterPro" id="IPR000719">
    <property type="entry name" value="Prot_kinase_dom"/>
</dbReference>
<proteinExistence type="predicted"/>
<keyword evidence="6 7" id="KW-0067">ATP-binding</keyword>
<dbReference type="PROSITE" id="PS50011">
    <property type="entry name" value="PROTEIN_KINASE_DOM"/>
    <property type="match status" value="1"/>
</dbReference>
<accession>A0A1B1BGY4</accession>
<dbReference type="OrthoDB" id="9762169at2"/>
<feature type="domain" description="Protein kinase" evidence="10">
    <location>
        <begin position="44"/>
        <end position="306"/>
    </location>
</feature>
<evidence type="ECO:0000256" key="9">
    <source>
        <dbReference type="SAM" id="Phobius"/>
    </source>
</evidence>
<dbReference type="KEGG" id="cart:PA27867_0872"/>
<evidence type="ECO:0000256" key="2">
    <source>
        <dbReference type="ARBA" id="ARBA00022527"/>
    </source>
</evidence>
<keyword evidence="4 7" id="KW-0547">Nucleotide-binding</keyword>
<keyword evidence="9" id="KW-0812">Transmembrane</keyword>
<dbReference type="Gene3D" id="3.30.200.20">
    <property type="entry name" value="Phosphorylase Kinase, domain 1"/>
    <property type="match status" value="1"/>
</dbReference>
<keyword evidence="9" id="KW-0472">Membrane</keyword>
<evidence type="ECO:0000313" key="11">
    <source>
        <dbReference type="EMBL" id="ANP71839.1"/>
    </source>
</evidence>
<dbReference type="Gene3D" id="1.10.510.10">
    <property type="entry name" value="Transferase(Phosphotransferase) domain 1"/>
    <property type="match status" value="1"/>
</dbReference>